<accession>A0A8J2VVH3</accession>
<evidence type="ECO:0000256" key="4">
    <source>
        <dbReference type="ARBA" id="ARBA00022840"/>
    </source>
</evidence>
<keyword evidence="2 7" id="KW-1003">Cell membrane</keyword>
<dbReference type="InterPro" id="IPR005893">
    <property type="entry name" value="PotA-like"/>
</dbReference>
<evidence type="ECO:0000256" key="7">
    <source>
        <dbReference type="RuleBase" id="RU364083"/>
    </source>
</evidence>
<dbReference type="SUPFAM" id="SSF50331">
    <property type="entry name" value="MOP-like"/>
    <property type="match status" value="1"/>
</dbReference>
<dbReference type="Proteomes" id="UP000602745">
    <property type="component" value="Unassembled WGS sequence"/>
</dbReference>
<evidence type="ECO:0000256" key="6">
    <source>
        <dbReference type="ARBA" id="ARBA00023136"/>
    </source>
</evidence>
<dbReference type="NCBIfam" id="TIGR01187">
    <property type="entry name" value="potA"/>
    <property type="match status" value="1"/>
</dbReference>
<dbReference type="PANTHER" id="PTHR42781:SF4">
    <property type="entry name" value="SPERMIDINE_PUTRESCINE IMPORT ATP-BINDING PROTEIN POTA"/>
    <property type="match status" value="1"/>
</dbReference>
<dbReference type="Gene3D" id="3.40.50.300">
    <property type="entry name" value="P-loop containing nucleotide triphosphate hydrolases"/>
    <property type="match status" value="1"/>
</dbReference>
<dbReference type="SUPFAM" id="SSF52540">
    <property type="entry name" value="P-loop containing nucleoside triphosphate hydrolases"/>
    <property type="match status" value="1"/>
</dbReference>
<dbReference type="EC" id="7.6.2.11" evidence="7"/>
<name>A0A8J2VVH3_9RHOB</name>
<dbReference type="Pfam" id="PF08402">
    <property type="entry name" value="TOBE_2"/>
    <property type="match status" value="1"/>
</dbReference>
<dbReference type="Gene3D" id="2.40.50.140">
    <property type="entry name" value="Nucleic acid-binding proteins"/>
    <property type="match status" value="1"/>
</dbReference>
<keyword evidence="10" id="KW-1185">Reference proteome</keyword>
<keyword evidence="6 7" id="KW-0472">Membrane</keyword>
<dbReference type="Pfam" id="PF00005">
    <property type="entry name" value="ABC_tran"/>
    <property type="match status" value="1"/>
</dbReference>
<dbReference type="RefSeq" id="WP_188409412.1">
    <property type="nucleotide sequence ID" value="NZ_BMCP01000002.1"/>
</dbReference>
<dbReference type="EMBL" id="BMCP01000002">
    <property type="protein sequence ID" value="GGE41035.1"/>
    <property type="molecule type" value="Genomic_DNA"/>
</dbReference>
<dbReference type="PROSITE" id="PS50893">
    <property type="entry name" value="ABC_TRANSPORTER_2"/>
    <property type="match status" value="1"/>
</dbReference>
<reference evidence="9" key="1">
    <citation type="journal article" date="2014" name="Int. J. Syst. Evol. Microbiol.">
        <title>Complete genome sequence of Corynebacterium casei LMG S-19264T (=DSM 44701T), isolated from a smear-ripened cheese.</title>
        <authorList>
            <consortium name="US DOE Joint Genome Institute (JGI-PGF)"/>
            <person name="Walter F."/>
            <person name="Albersmeier A."/>
            <person name="Kalinowski J."/>
            <person name="Ruckert C."/>
        </authorList>
    </citation>
    <scope>NUCLEOTIDE SEQUENCE</scope>
    <source>
        <strain evidence="9">CCM 7684</strain>
    </source>
</reference>
<organism evidence="9 10">
    <name type="scientific">Agaricicola taiwanensis</name>
    <dbReference type="NCBI Taxonomy" id="591372"/>
    <lineage>
        <taxon>Bacteria</taxon>
        <taxon>Pseudomonadati</taxon>
        <taxon>Pseudomonadota</taxon>
        <taxon>Alphaproteobacteria</taxon>
        <taxon>Rhodobacterales</taxon>
        <taxon>Paracoccaceae</taxon>
        <taxon>Agaricicola</taxon>
    </lineage>
</organism>
<evidence type="ECO:0000313" key="10">
    <source>
        <dbReference type="Proteomes" id="UP000602745"/>
    </source>
</evidence>
<evidence type="ECO:0000259" key="8">
    <source>
        <dbReference type="PROSITE" id="PS50893"/>
    </source>
</evidence>
<keyword evidence="5 7" id="KW-1278">Translocase</keyword>
<dbReference type="GO" id="GO:0015417">
    <property type="term" value="F:ABC-type polyamine transporter activity"/>
    <property type="evidence" value="ECO:0007669"/>
    <property type="project" value="UniProtKB-EC"/>
</dbReference>
<comment type="similarity">
    <text evidence="7">Belongs to the ABC transporter superfamily. Spermidine/putrescine importer (TC 3.A.1.11.1) family.</text>
</comment>
<protein>
    <recommendedName>
        <fullName evidence="7">Spermidine/putrescine import ATP-binding protein PotA</fullName>
        <ecNumber evidence="7">7.6.2.11</ecNumber>
    </recommendedName>
</protein>
<keyword evidence="3 7" id="KW-0547">Nucleotide-binding</keyword>
<evidence type="ECO:0000313" key="9">
    <source>
        <dbReference type="EMBL" id="GGE41035.1"/>
    </source>
</evidence>
<keyword evidence="1 7" id="KW-0813">Transport</keyword>
<gene>
    <name evidence="7" type="primary">potA</name>
    <name evidence="9" type="ORF">GCM10007276_18030</name>
</gene>
<dbReference type="InterPro" id="IPR017871">
    <property type="entry name" value="ABC_transporter-like_CS"/>
</dbReference>
<comment type="subunit">
    <text evidence="7">The complex is composed of two ATP-binding proteins (PotA), two transmembrane proteins (PotB and PotC) and a solute-binding protein (PotD).</text>
</comment>
<feature type="domain" description="ABC transporter" evidence="8">
    <location>
        <begin position="15"/>
        <end position="245"/>
    </location>
</feature>
<dbReference type="GO" id="GO:0043190">
    <property type="term" value="C:ATP-binding cassette (ABC) transporter complex"/>
    <property type="evidence" value="ECO:0007669"/>
    <property type="project" value="InterPro"/>
</dbReference>
<keyword evidence="4 7" id="KW-0067">ATP-binding</keyword>
<comment type="catalytic activity">
    <reaction evidence="7">
        <text>ATP + H2O + polyamine-[polyamine-binding protein]Side 1 = ADP + phosphate + polyamineSide 2 + [polyamine-binding protein]Side 1.</text>
        <dbReference type="EC" id="7.6.2.11"/>
    </reaction>
</comment>
<dbReference type="GO" id="GO:0016887">
    <property type="term" value="F:ATP hydrolysis activity"/>
    <property type="evidence" value="ECO:0007669"/>
    <property type="project" value="InterPro"/>
</dbReference>
<evidence type="ECO:0000256" key="2">
    <source>
        <dbReference type="ARBA" id="ARBA00022475"/>
    </source>
</evidence>
<comment type="caution">
    <text evidence="9">The sequence shown here is derived from an EMBL/GenBank/DDBJ whole genome shotgun (WGS) entry which is preliminary data.</text>
</comment>
<dbReference type="InterPro" id="IPR013611">
    <property type="entry name" value="Transp-assoc_OB_typ2"/>
</dbReference>
<dbReference type="Gene3D" id="2.40.50.100">
    <property type="match status" value="1"/>
</dbReference>
<dbReference type="InterPro" id="IPR027417">
    <property type="entry name" value="P-loop_NTPase"/>
</dbReference>
<sequence>MDSVNGNRAVNVPAVSFQHVSRRFGSVTAVDDVTIDVAPGEFLSLVGPSGSGKTTLLMMLAGFEQPSAGRLAVSGRDVTDLAPNHRNIGMVFQKYALFPHRTVADNIAFPLRMRGIGRSEREQRVAEVLAMVKLDGYGQRMPAQLSGGQQQRVALARAIVFEPPVILMDEPLGALDKKLRQHMQIEIKELQARLKATVIYVTHDQEEALTMSDRVAILDHGKLVQSGGPRELYEAPATAFVADFLGDMNFLPAEITGMDERGIEVTVGGRRVPVATSGCWKDKGAVRLAVRPEHVTVLPGPAGQGLSGMVDRLVFQGSNLTILVSVDRVGQLRAQVEAQSPLASLATGDPVAITWAPERAHLFPRAGS</sequence>
<dbReference type="InterPro" id="IPR008995">
    <property type="entry name" value="Mo/tungstate-bd_C_term_dom"/>
</dbReference>
<evidence type="ECO:0000256" key="1">
    <source>
        <dbReference type="ARBA" id="ARBA00022448"/>
    </source>
</evidence>
<evidence type="ECO:0000256" key="5">
    <source>
        <dbReference type="ARBA" id="ARBA00022967"/>
    </source>
</evidence>
<dbReference type="AlphaFoldDB" id="A0A8J2VVH3"/>
<comment type="function">
    <text evidence="7">Part of the ABC transporter complex PotABCD involved in spermidine/putrescine import. Responsible for energy coupling to the transport system.</text>
</comment>
<proteinExistence type="inferred from homology"/>
<dbReference type="GO" id="GO:0005524">
    <property type="term" value="F:ATP binding"/>
    <property type="evidence" value="ECO:0007669"/>
    <property type="project" value="UniProtKB-KW"/>
</dbReference>
<reference evidence="9" key="2">
    <citation type="submission" date="2020-09" db="EMBL/GenBank/DDBJ databases">
        <authorList>
            <person name="Sun Q."/>
            <person name="Sedlacek I."/>
        </authorList>
    </citation>
    <scope>NUCLEOTIDE SEQUENCE</scope>
    <source>
        <strain evidence="9">CCM 7684</strain>
    </source>
</reference>
<dbReference type="InterPro" id="IPR012340">
    <property type="entry name" value="NA-bd_OB-fold"/>
</dbReference>
<evidence type="ECO:0000256" key="3">
    <source>
        <dbReference type="ARBA" id="ARBA00022741"/>
    </source>
</evidence>
<dbReference type="InterPro" id="IPR050093">
    <property type="entry name" value="ABC_SmlMolc_Importer"/>
</dbReference>
<dbReference type="FunFam" id="3.40.50.300:FF:000425">
    <property type="entry name" value="Probable ABC transporter, ATP-binding subunit"/>
    <property type="match status" value="1"/>
</dbReference>
<dbReference type="GO" id="GO:0015697">
    <property type="term" value="P:quaternary ammonium group transport"/>
    <property type="evidence" value="ECO:0007669"/>
    <property type="project" value="UniProtKB-ARBA"/>
</dbReference>
<dbReference type="PANTHER" id="PTHR42781">
    <property type="entry name" value="SPERMIDINE/PUTRESCINE IMPORT ATP-BINDING PROTEIN POTA"/>
    <property type="match status" value="1"/>
</dbReference>
<dbReference type="PROSITE" id="PS00211">
    <property type="entry name" value="ABC_TRANSPORTER_1"/>
    <property type="match status" value="1"/>
</dbReference>
<dbReference type="SMART" id="SM00382">
    <property type="entry name" value="AAA"/>
    <property type="match status" value="1"/>
</dbReference>
<dbReference type="InterPro" id="IPR003593">
    <property type="entry name" value="AAA+_ATPase"/>
</dbReference>
<dbReference type="InterPro" id="IPR003439">
    <property type="entry name" value="ABC_transporter-like_ATP-bd"/>
</dbReference>